<organism evidence="1 2">
    <name type="scientific">Bathycoccus prasinos</name>
    <dbReference type="NCBI Taxonomy" id="41875"/>
    <lineage>
        <taxon>Eukaryota</taxon>
        <taxon>Viridiplantae</taxon>
        <taxon>Chlorophyta</taxon>
        <taxon>Mamiellophyceae</taxon>
        <taxon>Mamiellales</taxon>
        <taxon>Bathycoccaceae</taxon>
        <taxon>Bathycoccus</taxon>
    </lineage>
</organism>
<dbReference type="OrthoDB" id="530303at2759"/>
<dbReference type="InterPro" id="IPR036770">
    <property type="entry name" value="Ankyrin_rpt-contain_sf"/>
</dbReference>
<dbReference type="Pfam" id="PF13637">
    <property type="entry name" value="Ank_4"/>
    <property type="match status" value="1"/>
</dbReference>
<keyword evidence="2" id="KW-1185">Reference proteome</keyword>
<dbReference type="Pfam" id="PF12796">
    <property type="entry name" value="Ank_2"/>
    <property type="match status" value="1"/>
</dbReference>
<evidence type="ECO:0000313" key="1">
    <source>
        <dbReference type="EMBL" id="CCO20713.1"/>
    </source>
</evidence>
<dbReference type="GeneID" id="19010798"/>
<evidence type="ECO:0000313" key="2">
    <source>
        <dbReference type="Proteomes" id="UP000198341"/>
    </source>
</evidence>
<sequence length="294" mass="34228">MSSSVATAYTLGVRTRAQKRRVGERDLWDLIVNNDDITFIHILPRLNSNDIKFLYEVNTETRALVKRSSRAGDLKEKFKVHEMSSISTLEVAWKNRKKKSLWPRHWTETYFCSEVAKTNKLELLKWAREEKKCEWDDRTIDAAAYQGNLEMVKYCVANECPIDEMACEYAAIGGQLEMLKYLHEEGKVPWTSGTAEWAAESGHLHILEYLVERKYDQYNEWACANAATHGHLDCLKYLHETAKAPWDYRAVRYAHENEHPECVQYLLDNNCPLPEDWSYENGELYASESESESE</sequence>
<dbReference type="AlphaFoldDB" id="K8FDR6"/>
<dbReference type="PANTHER" id="PTHR46586:SF3">
    <property type="entry name" value="ANKYRIN REPEAT-CONTAINING PROTEIN"/>
    <property type="match status" value="1"/>
</dbReference>
<gene>
    <name evidence="1" type="ordered locus">Bathy18g01300</name>
</gene>
<protein>
    <submittedName>
        <fullName evidence="1">Uncharacterized protein</fullName>
    </submittedName>
</protein>
<dbReference type="Gene3D" id="1.25.40.20">
    <property type="entry name" value="Ankyrin repeat-containing domain"/>
    <property type="match status" value="1"/>
</dbReference>
<dbReference type="SUPFAM" id="SSF48403">
    <property type="entry name" value="Ankyrin repeat"/>
    <property type="match status" value="1"/>
</dbReference>
<dbReference type="EMBL" id="FO082261">
    <property type="protein sequence ID" value="CCO20713.1"/>
    <property type="molecule type" value="Genomic_DNA"/>
</dbReference>
<proteinExistence type="predicted"/>
<dbReference type="eggNOG" id="ENOG502SS4J">
    <property type="taxonomic scope" value="Eukaryota"/>
</dbReference>
<dbReference type="RefSeq" id="XP_007508222.1">
    <property type="nucleotide sequence ID" value="XM_007508160.1"/>
</dbReference>
<dbReference type="PANTHER" id="PTHR46586">
    <property type="entry name" value="ANKYRIN REPEAT-CONTAINING PROTEIN"/>
    <property type="match status" value="1"/>
</dbReference>
<dbReference type="KEGG" id="bpg:Bathy18g01300"/>
<dbReference type="InterPro" id="IPR002110">
    <property type="entry name" value="Ankyrin_rpt"/>
</dbReference>
<name>K8FDR6_9CHLO</name>
<dbReference type="InterPro" id="IPR052050">
    <property type="entry name" value="SecEffector_AnkRepeat"/>
</dbReference>
<dbReference type="Proteomes" id="UP000198341">
    <property type="component" value="Chromosome 18"/>
</dbReference>
<dbReference type="STRING" id="41875.K8FDR6"/>
<reference evidence="1 2" key="1">
    <citation type="submission" date="2011-10" db="EMBL/GenBank/DDBJ databases">
        <authorList>
            <person name="Genoscope - CEA"/>
        </authorList>
    </citation>
    <scope>NUCLEOTIDE SEQUENCE [LARGE SCALE GENOMIC DNA]</scope>
    <source>
        <strain evidence="1 2">RCC 1105</strain>
    </source>
</reference>
<accession>K8FDR6</accession>